<keyword evidence="8" id="KW-1185">Reference proteome</keyword>
<keyword evidence="2 6" id="KW-0812">Transmembrane</keyword>
<evidence type="ECO:0000313" key="8">
    <source>
        <dbReference type="Proteomes" id="UP001153069"/>
    </source>
</evidence>
<name>A0A9N8DQA6_9STRA</name>
<dbReference type="GO" id="GO:0046872">
    <property type="term" value="F:metal ion binding"/>
    <property type="evidence" value="ECO:0007669"/>
    <property type="project" value="UniProtKB-KW"/>
</dbReference>
<reference evidence="7" key="1">
    <citation type="submission" date="2020-06" db="EMBL/GenBank/DDBJ databases">
        <authorList>
            <consortium name="Plant Systems Biology data submission"/>
        </authorList>
    </citation>
    <scope>NUCLEOTIDE SEQUENCE</scope>
    <source>
        <strain evidence="7">D6</strain>
    </source>
</reference>
<evidence type="ECO:0000256" key="2">
    <source>
        <dbReference type="ARBA" id="ARBA00022692"/>
    </source>
</evidence>
<evidence type="ECO:0000256" key="1">
    <source>
        <dbReference type="ARBA" id="ARBA00004141"/>
    </source>
</evidence>
<dbReference type="Proteomes" id="UP001153069">
    <property type="component" value="Unassembled WGS sequence"/>
</dbReference>
<feature type="binding site" evidence="5">
    <location>
        <position position="61"/>
    </location>
    <ligand>
        <name>Zn(2+)</name>
        <dbReference type="ChEBI" id="CHEBI:29105"/>
    </ligand>
</feature>
<dbReference type="AlphaFoldDB" id="A0A9N8DQA6"/>
<comment type="caution">
    <text evidence="7">The sequence shown here is derived from an EMBL/GenBank/DDBJ whole genome shotgun (WGS) entry which is preliminary data.</text>
</comment>
<feature type="transmembrane region" description="Helical" evidence="6">
    <location>
        <begin position="194"/>
        <end position="213"/>
    </location>
</feature>
<feature type="binding site" evidence="5">
    <location>
        <position position="196"/>
    </location>
    <ligand>
        <name>Zn(2+)</name>
        <dbReference type="ChEBI" id="CHEBI:29105"/>
    </ligand>
</feature>
<feature type="transmembrane region" description="Helical" evidence="6">
    <location>
        <begin position="160"/>
        <end position="182"/>
    </location>
</feature>
<dbReference type="InterPro" id="IPR004254">
    <property type="entry name" value="AdipoR/HlyIII-related"/>
</dbReference>
<gene>
    <name evidence="7" type="ORF">SEMRO_278_G106530.1</name>
</gene>
<evidence type="ECO:0000256" key="4">
    <source>
        <dbReference type="ARBA" id="ARBA00023136"/>
    </source>
</evidence>
<dbReference type="Pfam" id="PF03006">
    <property type="entry name" value="HlyIII"/>
    <property type="match status" value="1"/>
</dbReference>
<comment type="subcellular location">
    <subcellularLocation>
        <location evidence="1">Membrane</location>
        <topology evidence="1">Multi-pass membrane protein</topology>
    </subcellularLocation>
</comment>
<keyword evidence="3 6" id="KW-1133">Transmembrane helix</keyword>
<keyword evidence="5" id="KW-0479">Metal-binding</keyword>
<evidence type="ECO:0000256" key="3">
    <source>
        <dbReference type="ARBA" id="ARBA00022989"/>
    </source>
</evidence>
<feature type="transmembrane region" description="Helical" evidence="6">
    <location>
        <begin position="46"/>
        <end position="65"/>
    </location>
</feature>
<keyword evidence="4 6" id="KW-0472">Membrane</keyword>
<feature type="transmembrane region" description="Helical" evidence="6">
    <location>
        <begin position="131"/>
        <end position="148"/>
    </location>
</feature>
<feature type="binding site" evidence="5">
    <location>
        <position position="192"/>
    </location>
    <ligand>
        <name>Zn(2+)</name>
        <dbReference type="ChEBI" id="CHEBI:29105"/>
    </ligand>
</feature>
<feature type="transmembrane region" description="Helical" evidence="6">
    <location>
        <begin position="20"/>
        <end position="39"/>
    </location>
</feature>
<dbReference type="EMBL" id="CAICTM010000277">
    <property type="protein sequence ID" value="CAB9506767.1"/>
    <property type="molecule type" value="Genomic_DNA"/>
</dbReference>
<proteinExistence type="predicted"/>
<sequence>MPFHKEYADGTPRPLLRGWLHGISTCVAIPLLCNYWSILPLPAIPGLLAICFTLSMSSLVHLVPWKSTVLLEVLTRLDKSGILAICAGSFFGGPQLLENISCKPPLAMAIGTVAIPLSLSTLGVACGMGPIIFVGCAVAFFSTTGWYIQHPALPDDNYTFVIHSAVCIVLYGVGLSLYVSQIGGQTKYWGYHEWMHLLVTLSFIVNARGLLLMTEYNDKICMTSSIANDDLNMQSVEKPWFSWWALE</sequence>
<keyword evidence="5" id="KW-0862">Zinc</keyword>
<evidence type="ECO:0000313" key="7">
    <source>
        <dbReference type="EMBL" id="CAB9506767.1"/>
    </source>
</evidence>
<dbReference type="GO" id="GO:0016020">
    <property type="term" value="C:membrane"/>
    <property type="evidence" value="ECO:0007669"/>
    <property type="project" value="UniProtKB-SubCell"/>
</dbReference>
<organism evidence="7 8">
    <name type="scientific">Seminavis robusta</name>
    <dbReference type="NCBI Taxonomy" id="568900"/>
    <lineage>
        <taxon>Eukaryota</taxon>
        <taxon>Sar</taxon>
        <taxon>Stramenopiles</taxon>
        <taxon>Ochrophyta</taxon>
        <taxon>Bacillariophyta</taxon>
        <taxon>Bacillariophyceae</taxon>
        <taxon>Bacillariophycidae</taxon>
        <taxon>Naviculales</taxon>
        <taxon>Naviculaceae</taxon>
        <taxon>Seminavis</taxon>
    </lineage>
</organism>
<evidence type="ECO:0000256" key="5">
    <source>
        <dbReference type="PIRSR" id="PIRSR604254-1"/>
    </source>
</evidence>
<accession>A0A9N8DQA6</accession>
<protein>
    <submittedName>
        <fullName evidence="7">Uncharacterized protein</fullName>
    </submittedName>
</protein>
<evidence type="ECO:0000256" key="6">
    <source>
        <dbReference type="SAM" id="Phobius"/>
    </source>
</evidence>